<name>G8BPH8_TETPH</name>
<evidence type="ECO:0000313" key="3">
    <source>
        <dbReference type="Proteomes" id="UP000005666"/>
    </source>
</evidence>
<accession>G8BPH8</accession>
<feature type="compositionally biased region" description="Polar residues" evidence="1">
    <location>
        <begin position="23"/>
        <end position="42"/>
    </location>
</feature>
<dbReference type="GeneID" id="11535090"/>
<dbReference type="HOGENOM" id="CLU_2905706_0_0_1"/>
<protein>
    <submittedName>
        <fullName evidence="2">Uncharacterized protein</fullName>
    </submittedName>
</protein>
<dbReference type="EMBL" id="HE612857">
    <property type="protein sequence ID" value="CCE61909.1"/>
    <property type="molecule type" value="Genomic_DNA"/>
</dbReference>
<reference evidence="2 3" key="1">
    <citation type="journal article" date="2011" name="Proc. Natl. Acad. Sci. U.S.A.">
        <title>Evolutionary erosion of yeast sex chromosomes by mating-type switching accidents.</title>
        <authorList>
            <person name="Gordon J.L."/>
            <person name="Armisen D."/>
            <person name="Proux-Wera E."/>
            <person name="Oheigeartaigh S.S."/>
            <person name="Byrne K.P."/>
            <person name="Wolfe K.H."/>
        </authorList>
    </citation>
    <scope>NUCLEOTIDE SEQUENCE [LARGE SCALE GENOMIC DNA]</scope>
    <source>
        <strain evidence="3">ATCC 24235 / CBS 4417 / NBRC 1672 / NRRL Y-8282 / UCD 70-5</strain>
    </source>
</reference>
<dbReference type="Proteomes" id="UP000005666">
    <property type="component" value="Chromosome 2"/>
</dbReference>
<dbReference type="AlphaFoldDB" id="G8BPH8"/>
<dbReference type="KEGG" id="tpf:TPHA_0B02360"/>
<evidence type="ECO:0000256" key="1">
    <source>
        <dbReference type="SAM" id="MobiDB-lite"/>
    </source>
</evidence>
<proteinExistence type="predicted"/>
<keyword evidence="3" id="KW-1185">Reference proteome</keyword>
<sequence length="62" mass="6907">MKKLFDSYNSQKNVALEEKGIQGLTNINENKAQESSNWDTVGSKNKNKKFGCLTDVAKTLKA</sequence>
<organism evidence="2 3">
    <name type="scientific">Tetrapisispora phaffii (strain ATCC 24235 / CBS 4417 / NBRC 1672 / NRRL Y-8282 / UCD 70-5)</name>
    <name type="common">Yeast</name>
    <name type="synonym">Fabospora phaffii</name>
    <dbReference type="NCBI Taxonomy" id="1071381"/>
    <lineage>
        <taxon>Eukaryota</taxon>
        <taxon>Fungi</taxon>
        <taxon>Dikarya</taxon>
        <taxon>Ascomycota</taxon>
        <taxon>Saccharomycotina</taxon>
        <taxon>Saccharomycetes</taxon>
        <taxon>Saccharomycetales</taxon>
        <taxon>Saccharomycetaceae</taxon>
        <taxon>Tetrapisispora</taxon>
    </lineage>
</organism>
<gene>
    <name evidence="2" type="primary">TPHA0B02360</name>
    <name evidence="2" type="ordered locus">TPHA_0B02360</name>
</gene>
<feature type="region of interest" description="Disordered" evidence="1">
    <location>
        <begin position="20"/>
        <end position="42"/>
    </location>
</feature>
<dbReference type="RefSeq" id="XP_003684343.1">
    <property type="nucleotide sequence ID" value="XM_003684295.1"/>
</dbReference>
<dbReference type="OrthoDB" id="4036571at2759"/>
<evidence type="ECO:0000313" key="2">
    <source>
        <dbReference type="EMBL" id="CCE61909.1"/>
    </source>
</evidence>